<dbReference type="GO" id="GO:0051213">
    <property type="term" value="F:dioxygenase activity"/>
    <property type="evidence" value="ECO:0007669"/>
    <property type="project" value="UniProtKB-KW"/>
</dbReference>
<dbReference type="PANTHER" id="PTHR32332:SF20">
    <property type="entry name" value="2-NITROPROPANE DIOXYGENASE-LIKE PROTEIN"/>
    <property type="match status" value="1"/>
</dbReference>
<evidence type="ECO:0000256" key="1">
    <source>
        <dbReference type="ARBA" id="ARBA00022630"/>
    </source>
</evidence>
<dbReference type="CDD" id="cd04730">
    <property type="entry name" value="NPD_like"/>
    <property type="match status" value="1"/>
</dbReference>
<evidence type="ECO:0000313" key="5">
    <source>
        <dbReference type="Proteomes" id="UP000007058"/>
    </source>
</evidence>
<dbReference type="AlphaFoldDB" id="Q2W414"/>
<dbReference type="Gene3D" id="3.20.20.70">
    <property type="entry name" value="Aldolase class I"/>
    <property type="match status" value="1"/>
</dbReference>
<dbReference type="HOGENOM" id="CLU_038732_1_0_5"/>
<keyword evidence="4" id="KW-0223">Dioxygenase</keyword>
<keyword evidence="5" id="KW-1185">Reference proteome</keyword>
<dbReference type="EMBL" id="AP007255">
    <property type="protein sequence ID" value="BAE51411.1"/>
    <property type="molecule type" value="Genomic_DNA"/>
</dbReference>
<accession>Q2W414</accession>
<dbReference type="SUPFAM" id="SSF51412">
    <property type="entry name" value="Inosine monophosphate dehydrogenase (IMPDH)"/>
    <property type="match status" value="1"/>
</dbReference>
<evidence type="ECO:0000313" key="4">
    <source>
        <dbReference type="EMBL" id="BAE51411.1"/>
    </source>
</evidence>
<dbReference type="Pfam" id="PF03060">
    <property type="entry name" value="NMO"/>
    <property type="match status" value="1"/>
</dbReference>
<dbReference type="InterPro" id="IPR004136">
    <property type="entry name" value="NMO"/>
</dbReference>
<dbReference type="Proteomes" id="UP000007058">
    <property type="component" value="Chromosome"/>
</dbReference>
<reference evidence="4 5" key="1">
    <citation type="journal article" date="2005" name="DNA Res.">
        <title>Complete genome sequence of the facultative anaerobic magnetotactic bacterium Magnetospirillum sp. strain AMB-1.</title>
        <authorList>
            <person name="Matsunaga T."/>
            <person name="Okamura Y."/>
            <person name="Fukuda Y."/>
            <person name="Wahyudi A.T."/>
            <person name="Murase Y."/>
            <person name="Takeyama H."/>
        </authorList>
    </citation>
    <scope>NUCLEOTIDE SEQUENCE [LARGE SCALE GENOMIC DNA]</scope>
    <source>
        <strain evidence="5">ATCC 700264 / AMB-1</strain>
    </source>
</reference>
<keyword evidence="2" id="KW-0288">FMN</keyword>
<name>Q2W414_PARM1</name>
<evidence type="ECO:0000256" key="2">
    <source>
        <dbReference type="ARBA" id="ARBA00022643"/>
    </source>
</evidence>
<sequence>MAFQHRHRPSRRRSLDFARDDNEMTALFQTRITELFGLRLPVLAGGLQWLATPDYVAAAAQAGICGFITAASYEDIADLRTAIRRCRDLSEGKPFGVNVSMLPKLVQGERTQAVFDLIVEENVRFVETSGRNPAAYLPALKAAGITVVHKVPAVKYALKAEAEGVDAVAVVGAECGGHPGMDMVGTMVQANVAAAKLSIPLLVGGGIGTGAHLVAALALGADGVVVGTRFLVAEEIWAHADYKQKLIEADETETTLILSSLRNTARVLRNEATATVQALESNGAGIEALMPHISGKVGREAYRTGDWSKAALSVGQSVAFADRIEPLAAIIARFEDEARAALARLKGLSEP</sequence>
<keyword evidence="3" id="KW-0560">Oxidoreductase</keyword>
<evidence type="ECO:0000256" key="3">
    <source>
        <dbReference type="ARBA" id="ARBA00023002"/>
    </source>
</evidence>
<organism evidence="4 5">
    <name type="scientific">Paramagnetospirillum magneticum (strain ATCC 700264 / AMB-1)</name>
    <name type="common">Magnetospirillum magneticum</name>
    <dbReference type="NCBI Taxonomy" id="342108"/>
    <lineage>
        <taxon>Bacteria</taxon>
        <taxon>Pseudomonadati</taxon>
        <taxon>Pseudomonadota</taxon>
        <taxon>Alphaproteobacteria</taxon>
        <taxon>Rhodospirillales</taxon>
        <taxon>Magnetospirillaceae</taxon>
        <taxon>Paramagnetospirillum</taxon>
    </lineage>
</organism>
<dbReference type="KEGG" id="mag:amb2607"/>
<protein>
    <submittedName>
        <fullName evidence="4">Dioxygenase related to 2-nitropropane dioxygenase</fullName>
    </submittedName>
</protein>
<dbReference type="GO" id="GO:0018580">
    <property type="term" value="F:nitronate monooxygenase activity"/>
    <property type="evidence" value="ECO:0007669"/>
    <property type="project" value="InterPro"/>
</dbReference>
<gene>
    <name evidence="4" type="ordered locus">amb2607</name>
</gene>
<keyword evidence="1" id="KW-0285">Flavoprotein</keyword>
<dbReference type="PANTHER" id="PTHR32332">
    <property type="entry name" value="2-NITROPROPANE DIOXYGENASE"/>
    <property type="match status" value="1"/>
</dbReference>
<proteinExistence type="predicted"/>
<dbReference type="STRING" id="342108.amb2607"/>
<dbReference type="InterPro" id="IPR013785">
    <property type="entry name" value="Aldolase_TIM"/>
</dbReference>